<dbReference type="AlphaFoldDB" id="A0A0D2UMK7"/>
<feature type="transmembrane region" description="Helical" evidence="14">
    <location>
        <begin position="682"/>
        <end position="702"/>
    </location>
</feature>
<evidence type="ECO:0000256" key="9">
    <source>
        <dbReference type="ARBA" id="ARBA00022842"/>
    </source>
</evidence>
<dbReference type="InterPro" id="IPR044492">
    <property type="entry name" value="P_typ_ATPase_HD_dom"/>
</dbReference>
<dbReference type="GO" id="GO:0046872">
    <property type="term" value="F:metal ion binding"/>
    <property type="evidence" value="ECO:0007669"/>
    <property type="project" value="UniProtKB-KW"/>
</dbReference>
<evidence type="ECO:0000256" key="7">
    <source>
        <dbReference type="ARBA" id="ARBA00022741"/>
    </source>
</evidence>
<dbReference type="SFLD" id="SFLDF00027">
    <property type="entry name" value="p-type_atpase"/>
    <property type="match status" value="1"/>
</dbReference>
<protein>
    <recommendedName>
        <fullName evidence="3">P-type H(+)-exporting transporter</fullName>
        <ecNumber evidence="3">7.1.2.1</ecNumber>
    </recommendedName>
</protein>
<dbReference type="PROSITE" id="PS00154">
    <property type="entry name" value="ATPASE_E1_E2"/>
    <property type="match status" value="1"/>
</dbReference>
<keyword evidence="17" id="KW-1185">Reference proteome</keyword>
<evidence type="ECO:0000256" key="8">
    <source>
        <dbReference type="ARBA" id="ARBA00022840"/>
    </source>
</evidence>
<dbReference type="InterPro" id="IPR023298">
    <property type="entry name" value="ATPase_P-typ_TM_dom_sf"/>
</dbReference>
<feature type="transmembrane region" description="Helical" evidence="14">
    <location>
        <begin position="861"/>
        <end position="884"/>
    </location>
</feature>
<dbReference type="Pfam" id="PF00702">
    <property type="entry name" value="Hydrolase"/>
    <property type="match status" value="1"/>
</dbReference>
<dbReference type="InterPro" id="IPR023214">
    <property type="entry name" value="HAD_sf"/>
</dbReference>
<dbReference type="NCBIfam" id="TIGR01494">
    <property type="entry name" value="ATPase_P-type"/>
    <property type="match status" value="2"/>
</dbReference>
<dbReference type="FunFam" id="2.70.150.10:FF:000004">
    <property type="entry name" value="Plasma membrane ATPase"/>
    <property type="match status" value="1"/>
</dbReference>
<comment type="similarity">
    <text evidence="2">Belongs to the cation transport ATPase (P-type) (TC 3.A.3) family. Type IIIA subfamily.</text>
</comment>
<dbReference type="Gene3D" id="3.40.1110.10">
    <property type="entry name" value="Calcium-transporting ATPase, cytoplasmic domain N"/>
    <property type="match status" value="1"/>
</dbReference>
<evidence type="ECO:0000313" key="16">
    <source>
        <dbReference type="EMBL" id="KJE96281.1"/>
    </source>
</evidence>
<dbReference type="InParanoid" id="A0A0D2UMK7"/>
<feature type="transmembrane region" description="Helical" evidence="14">
    <location>
        <begin position="904"/>
        <end position="926"/>
    </location>
</feature>
<dbReference type="InterPro" id="IPR001757">
    <property type="entry name" value="P_typ_ATPase"/>
</dbReference>
<evidence type="ECO:0000256" key="1">
    <source>
        <dbReference type="ARBA" id="ARBA00004141"/>
    </source>
</evidence>
<evidence type="ECO:0000256" key="2">
    <source>
        <dbReference type="ARBA" id="ARBA00008804"/>
    </source>
</evidence>
<feature type="compositionally biased region" description="Low complexity" evidence="13">
    <location>
        <begin position="334"/>
        <end position="351"/>
    </location>
</feature>
<dbReference type="GO" id="GO:0120029">
    <property type="term" value="P:proton export across plasma membrane"/>
    <property type="evidence" value="ECO:0007669"/>
    <property type="project" value="InterPro"/>
</dbReference>
<evidence type="ECO:0000256" key="13">
    <source>
        <dbReference type="SAM" id="MobiDB-lite"/>
    </source>
</evidence>
<feature type="transmembrane region" description="Helical" evidence="14">
    <location>
        <begin position="615"/>
        <end position="637"/>
    </location>
</feature>
<dbReference type="InterPro" id="IPR023299">
    <property type="entry name" value="ATPase_P-typ_cyto_dom_N"/>
</dbReference>
<keyword evidence="9" id="KW-0460">Magnesium</keyword>
<dbReference type="Gene3D" id="1.20.1110.10">
    <property type="entry name" value="Calcium-transporting ATPase, transmembrane domain"/>
    <property type="match status" value="1"/>
</dbReference>
<keyword evidence="6" id="KW-0479">Metal-binding</keyword>
<dbReference type="STRING" id="595528.A0A0D2UMK7"/>
<evidence type="ECO:0000256" key="12">
    <source>
        <dbReference type="ARBA" id="ARBA00023136"/>
    </source>
</evidence>
<dbReference type="GO" id="GO:0016887">
    <property type="term" value="F:ATP hydrolysis activity"/>
    <property type="evidence" value="ECO:0007669"/>
    <property type="project" value="InterPro"/>
</dbReference>
<dbReference type="PANTHER" id="PTHR42861">
    <property type="entry name" value="CALCIUM-TRANSPORTING ATPASE"/>
    <property type="match status" value="1"/>
</dbReference>
<dbReference type="InterPro" id="IPR008250">
    <property type="entry name" value="ATPase_P-typ_transduc_dom_A_sf"/>
</dbReference>
<dbReference type="InterPro" id="IPR018303">
    <property type="entry name" value="ATPase_P-typ_P_site"/>
</dbReference>
<dbReference type="PhylomeDB" id="A0A0D2UMK7"/>
<dbReference type="Pfam" id="PF00122">
    <property type="entry name" value="E1-E2_ATPase"/>
    <property type="match status" value="1"/>
</dbReference>
<keyword evidence="12 14" id="KW-0472">Membrane</keyword>
<dbReference type="GO" id="GO:0016020">
    <property type="term" value="C:membrane"/>
    <property type="evidence" value="ECO:0007669"/>
    <property type="project" value="UniProtKB-SubCell"/>
</dbReference>
<dbReference type="Gene3D" id="3.40.50.1000">
    <property type="entry name" value="HAD superfamily/HAD-like"/>
    <property type="match status" value="1"/>
</dbReference>
<dbReference type="PRINTS" id="PR00119">
    <property type="entry name" value="CATATPASE"/>
</dbReference>
<evidence type="ECO:0000256" key="6">
    <source>
        <dbReference type="ARBA" id="ARBA00022723"/>
    </source>
</evidence>
<dbReference type="SUPFAM" id="SSF81653">
    <property type="entry name" value="Calcium ATPase, transduction domain A"/>
    <property type="match status" value="1"/>
</dbReference>
<accession>A0A0D2UMK7</accession>
<keyword evidence="7" id="KW-0547">Nucleotide-binding</keyword>
<dbReference type="Gene3D" id="2.70.150.10">
    <property type="entry name" value="Calcium-transporting ATPase, cytoplasmic transduction domain A"/>
    <property type="match status" value="1"/>
</dbReference>
<feature type="region of interest" description="Disordered" evidence="13">
    <location>
        <begin position="961"/>
        <end position="996"/>
    </location>
</feature>
<feature type="domain" description="P-type ATPase A" evidence="15">
    <location>
        <begin position="57"/>
        <end position="156"/>
    </location>
</feature>
<reference evidence="17" key="1">
    <citation type="submission" date="2011-02" db="EMBL/GenBank/DDBJ databases">
        <title>The Genome Sequence of Capsaspora owczarzaki ATCC 30864.</title>
        <authorList>
            <person name="Russ C."/>
            <person name="Cuomo C."/>
            <person name="Burger G."/>
            <person name="Gray M.W."/>
            <person name="Holland P.W.H."/>
            <person name="King N."/>
            <person name="Lang F.B.F."/>
            <person name="Roger A.J."/>
            <person name="Ruiz-Trillo I."/>
            <person name="Young S.K."/>
            <person name="Zeng Q."/>
            <person name="Gargeya S."/>
            <person name="Alvarado L."/>
            <person name="Berlin A."/>
            <person name="Chapman S.B."/>
            <person name="Chen Z."/>
            <person name="Freedman E."/>
            <person name="Gellesch M."/>
            <person name="Goldberg J."/>
            <person name="Griggs A."/>
            <person name="Gujja S."/>
            <person name="Heilman E."/>
            <person name="Heiman D."/>
            <person name="Howarth C."/>
            <person name="Mehta T."/>
            <person name="Neiman D."/>
            <person name="Pearson M."/>
            <person name="Roberts A."/>
            <person name="Saif S."/>
            <person name="Shea T."/>
            <person name="Shenoy N."/>
            <person name="Sisk P."/>
            <person name="Stolte C."/>
            <person name="Sykes S."/>
            <person name="White J."/>
            <person name="Yandava C."/>
            <person name="Haas B."/>
            <person name="Nusbaum C."/>
            <person name="Birren B."/>
        </authorList>
    </citation>
    <scope>NUCLEOTIDE SEQUENCE</scope>
    <source>
        <strain evidence="17">ATCC 30864</strain>
    </source>
</reference>
<dbReference type="InterPro" id="IPR036412">
    <property type="entry name" value="HAD-like_sf"/>
</dbReference>
<dbReference type="Proteomes" id="UP000008743">
    <property type="component" value="Unassembled WGS sequence"/>
</dbReference>
<dbReference type="GO" id="GO:0005524">
    <property type="term" value="F:ATP binding"/>
    <property type="evidence" value="ECO:0007669"/>
    <property type="project" value="UniProtKB-KW"/>
</dbReference>
<dbReference type="EMBL" id="KE346371">
    <property type="protein sequence ID" value="KJE96281.1"/>
    <property type="molecule type" value="Genomic_DNA"/>
</dbReference>
<evidence type="ECO:0000313" key="17">
    <source>
        <dbReference type="Proteomes" id="UP000008743"/>
    </source>
</evidence>
<dbReference type="EC" id="7.1.2.1" evidence="3"/>
<feature type="compositionally biased region" description="Low complexity" evidence="13">
    <location>
        <begin position="972"/>
        <end position="996"/>
    </location>
</feature>
<evidence type="ECO:0000256" key="11">
    <source>
        <dbReference type="ARBA" id="ARBA00022989"/>
    </source>
</evidence>
<name>A0A0D2UMK7_CAPO3</name>
<dbReference type="InterPro" id="IPR006534">
    <property type="entry name" value="P-type_ATPase_IIIA"/>
</dbReference>
<feature type="transmembrane region" description="Helical" evidence="14">
    <location>
        <begin position="832"/>
        <end position="849"/>
    </location>
</feature>
<feature type="transmembrane region" description="Helical" evidence="14">
    <location>
        <begin position="167"/>
        <end position="186"/>
    </location>
</feature>
<feature type="transmembrane region" description="Helical" evidence="14">
    <location>
        <begin position="12"/>
        <end position="34"/>
    </location>
</feature>
<gene>
    <name evidence="16" type="ORF">CAOG_006624</name>
</gene>
<feature type="transmembrane region" description="Helical" evidence="14">
    <location>
        <begin position="215"/>
        <end position="237"/>
    </location>
</feature>
<dbReference type="SFLD" id="SFLDG00002">
    <property type="entry name" value="C1.7:_P-type_atpase_like"/>
    <property type="match status" value="1"/>
</dbReference>
<keyword evidence="5 14" id="KW-0812">Transmembrane</keyword>
<keyword evidence="4" id="KW-0597">Phosphoprotein</keyword>
<evidence type="ECO:0000256" key="4">
    <source>
        <dbReference type="ARBA" id="ARBA00022553"/>
    </source>
</evidence>
<dbReference type="InterPro" id="IPR059000">
    <property type="entry name" value="ATPase_P-type_domA"/>
</dbReference>
<dbReference type="FunCoup" id="A0A0D2UMK7">
    <property type="interactions" value="97"/>
</dbReference>
<evidence type="ECO:0000259" key="15">
    <source>
        <dbReference type="Pfam" id="PF00122"/>
    </source>
</evidence>
<dbReference type="SUPFAM" id="SSF56784">
    <property type="entry name" value="HAD-like"/>
    <property type="match status" value="1"/>
</dbReference>
<dbReference type="SFLD" id="SFLDS00003">
    <property type="entry name" value="Haloacid_Dehalogenase"/>
    <property type="match status" value="1"/>
</dbReference>
<dbReference type="eggNOG" id="KOG0205">
    <property type="taxonomic scope" value="Eukaryota"/>
</dbReference>
<comment type="subcellular location">
    <subcellularLocation>
        <location evidence="1">Membrane</location>
        <topology evidence="1">Multi-pass membrane protein</topology>
    </subcellularLocation>
</comment>
<evidence type="ECO:0000256" key="14">
    <source>
        <dbReference type="SAM" id="Phobius"/>
    </source>
</evidence>
<organism evidence="16 17">
    <name type="scientific">Capsaspora owczarzaki (strain ATCC 30864)</name>
    <dbReference type="NCBI Taxonomy" id="595528"/>
    <lineage>
        <taxon>Eukaryota</taxon>
        <taxon>Filasterea</taxon>
        <taxon>Capsaspora</taxon>
    </lineage>
</organism>
<evidence type="ECO:0000256" key="5">
    <source>
        <dbReference type="ARBA" id="ARBA00022692"/>
    </source>
</evidence>
<evidence type="ECO:0000256" key="10">
    <source>
        <dbReference type="ARBA" id="ARBA00022967"/>
    </source>
</evidence>
<proteinExistence type="inferred from homology"/>
<dbReference type="CDD" id="cd02076">
    <property type="entry name" value="P-type_ATPase_H"/>
    <property type="match status" value="1"/>
</dbReference>
<dbReference type="SUPFAM" id="SSF81665">
    <property type="entry name" value="Calcium ATPase, transmembrane domain M"/>
    <property type="match status" value="1"/>
</dbReference>
<sequence>MWNPLSWAMEVAAILAIALLDYPDFGLIMALLLLNACIGFFEEQNAGNAVAALKAQLAPQCKVRRDGAWKTIDAANLVPGDVIRIRLGDVVPADVKLLEGDPIKIDQSALTGESLPVTKHRGANAYSGSAVKQGEIEAVVHSTGMNTFFGQAANLIGSSNDVGHLQLVLTTVGNFCLVVIGIWIIIELAVQFGMRDQPCTSNGGTPGYCPTLSNLLVIIVGGIPVAMPTVLSVTMALGATQLAKKDAIVTRLTAIEELAGMDVLCSDKTGTLTLNELTVDWSNLYPTHDNESGDILIDAALAARVENNEPIDVCVHEAALEVITKQRAAHKTDTTTGTATAAATESNADGAGAASAADPADLLWCNYELVHYVPFDPTMKRTIATLRDKRNGKVFRTAKGAPQVILDMDARRNEIGTIVTDKIREFADRGFRALGVARCADGSVPLESATWEMVGLIPLFDPPRIDSGHTIERAHEMGVDVKMITGDQLAIAKETCRQLKIPSDIHTTAFFNDPAQDPEDLDRRIEEADGFAEVFPEHKYEIVKRLQDRKHIVGMTGDGVNDAPALKKADIGIAVADATDAARGAADIVLLSPGLSVIIDAMLGSRKIFQRMKNYAMYSIASTVRIVFTFGLLTVIYDWYFPPLIIVILALLNDGTVMTIAKDRVKPSINPDQWRLSEVFTLAIVFGLWLTLASVILFQLAYRTTFFENMGLRSLHDVDVLGSGCGPLLPNDVDDFRDVFDLVKQVLVYDRTYELDPLALSDSTTSLPAAAVDQPLLFSSAAANAIGGGTINTLFGVITPLSVVPGLCDSLRECQTMAACGLKTYQEEQLRGLIYIFVSVSGQAMIFVTRSRRFSYQERPAYILMFAFVVAQLVATFIGVYGFGGYPEGRDGFRGCGWGYALVAWIWVIIWYIPMDGLKIFTRYMLEKTPKRRVRRPVSAVQSRRSSVTGIEMQQTPSILAAGNQHHPSVPPSTTAPAPRPSSAPATTAQEPTTAV</sequence>
<keyword evidence="11 14" id="KW-1133">Transmembrane helix</keyword>
<dbReference type="PRINTS" id="PR00120">
    <property type="entry name" value="HATPASE"/>
</dbReference>
<feature type="transmembrane region" description="Helical" evidence="14">
    <location>
        <begin position="643"/>
        <end position="661"/>
    </location>
</feature>
<keyword evidence="8" id="KW-0067">ATP-binding</keyword>
<dbReference type="OrthoDB" id="116380at2759"/>
<keyword evidence="10" id="KW-1278">Translocase</keyword>
<dbReference type="GO" id="GO:0008553">
    <property type="term" value="F:P-type proton-exporting transporter activity"/>
    <property type="evidence" value="ECO:0007669"/>
    <property type="project" value="UniProtKB-EC"/>
</dbReference>
<evidence type="ECO:0000256" key="3">
    <source>
        <dbReference type="ARBA" id="ARBA00012476"/>
    </source>
</evidence>
<feature type="region of interest" description="Disordered" evidence="13">
    <location>
        <begin position="329"/>
        <end position="351"/>
    </location>
</feature>
<dbReference type="FunFam" id="3.40.50.1000:FF:000211">
    <property type="entry name" value="Plasma membrane ATPase"/>
    <property type="match status" value="1"/>
</dbReference>